<evidence type="ECO:0000259" key="1">
    <source>
        <dbReference type="Pfam" id="PF00561"/>
    </source>
</evidence>
<dbReference type="PRINTS" id="PR00111">
    <property type="entry name" value="ABHYDROLASE"/>
</dbReference>
<dbReference type="EMBL" id="CP060780">
    <property type="protein sequence ID" value="QNP43164.1"/>
    <property type="molecule type" value="Genomic_DNA"/>
</dbReference>
<protein>
    <submittedName>
        <fullName evidence="2">Alpha/beta hydrolase</fullName>
    </submittedName>
</protein>
<name>A0ABX6T0S6_9SPHN</name>
<dbReference type="PANTHER" id="PTHR42977">
    <property type="entry name" value="HYDROLASE-RELATED"/>
    <property type="match status" value="1"/>
</dbReference>
<organism evidence="2 3">
    <name type="scientific">Sphingomonas daechungensis</name>
    <dbReference type="NCBI Taxonomy" id="1176646"/>
    <lineage>
        <taxon>Bacteria</taxon>
        <taxon>Pseudomonadati</taxon>
        <taxon>Pseudomonadota</taxon>
        <taxon>Alphaproteobacteria</taxon>
        <taxon>Sphingomonadales</taxon>
        <taxon>Sphingomonadaceae</taxon>
        <taxon>Sphingomonas</taxon>
    </lineage>
</organism>
<gene>
    <name evidence="2" type="ORF">H9L15_14715</name>
</gene>
<dbReference type="PANTHER" id="PTHR42977:SF1">
    <property type="entry name" value="BLR6576 PROTEIN"/>
    <property type="match status" value="1"/>
</dbReference>
<dbReference type="Proteomes" id="UP000516134">
    <property type="component" value="Chromosome"/>
</dbReference>
<dbReference type="Gene3D" id="3.40.50.1820">
    <property type="entry name" value="alpha/beta hydrolase"/>
    <property type="match status" value="1"/>
</dbReference>
<dbReference type="Pfam" id="PF00561">
    <property type="entry name" value="Abhydrolase_1"/>
    <property type="match status" value="1"/>
</dbReference>
<feature type="domain" description="AB hydrolase-1" evidence="1">
    <location>
        <begin position="33"/>
        <end position="276"/>
    </location>
</feature>
<sequence length="295" mass="33416">MPGPRVHRGTTYQWAGMAGLRIFYREAGPRDAPTLVLLHGYPSSSRMYEPLLRRLSERFRLVAPDYPGFGHSDAPPPSDFAYTFDHLAETMSALLHGLGIDRYVLLMQDYGGPVGFRMALRDPRKVLGIIVQNANAYREGLGPKWKNIGRFWEDPVEHREEFERFASLESARQRHLGNSPNPERYDPDLWVDEFAFLSRPGQSDIQAALLGDYRTNVEAYPAWQAWLRTHLPPTLVLWGRYDPSFIVPGALAYCRDVPDAELHLLDAGHFALDEAPDEVAGLISNFVERRIANAA</sequence>
<keyword evidence="3" id="KW-1185">Reference proteome</keyword>
<dbReference type="InterPro" id="IPR051340">
    <property type="entry name" value="Haloalkane_dehalogenase"/>
</dbReference>
<dbReference type="InterPro" id="IPR029058">
    <property type="entry name" value="AB_hydrolase_fold"/>
</dbReference>
<dbReference type="RefSeq" id="WP_187714594.1">
    <property type="nucleotide sequence ID" value="NZ_BAABJC010000001.1"/>
</dbReference>
<accession>A0ABX6T0S6</accession>
<dbReference type="InterPro" id="IPR000073">
    <property type="entry name" value="AB_hydrolase_1"/>
</dbReference>
<evidence type="ECO:0000313" key="2">
    <source>
        <dbReference type="EMBL" id="QNP43164.1"/>
    </source>
</evidence>
<proteinExistence type="predicted"/>
<dbReference type="GO" id="GO:0016787">
    <property type="term" value="F:hydrolase activity"/>
    <property type="evidence" value="ECO:0007669"/>
    <property type="project" value="UniProtKB-KW"/>
</dbReference>
<keyword evidence="2" id="KW-0378">Hydrolase</keyword>
<evidence type="ECO:0000313" key="3">
    <source>
        <dbReference type="Proteomes" id="UP000516134"/>
    </source>
</evidence>
<dbReference type="SUPFAM" id="SSF53474">
    <property type="entry name" value="alpha/beta-Hydrolases"/>
    <property type="match status" value="1"/>
</dbReference>
<reference evidence="2 3" key="1">
    <citation type="submission" date="2020-08" db="EMBL/GenBank/DDBJ databases">
        <title>Genome sequence of Sphingomonas daechungensis KACC 18115T.</title>
        <authorList>
            <person name="Hyun D.-W."/>
            <person name="Bae J.-W."/>
        </authorList>
    </citation>
    <scope>NUCLEOTIDE SEQUENCE [LARGE SCALE GENOMIC DNA]</scope>
    <source>
        <strain evidence="2 3">KACC 18115</strain>
    </source>
</reference>